<keyword evidence="5" id="KW-0067">ATP-binding</keyword>
<dbReference type="Pfam" id="PF00288">
    <property type="entry name" value="GHMP_kinases_N"/>
    <property type="match status" value="1"/>
</dbReference>
<evidence type="ECO:0000256" key="5">
    <source>
        <dbReference type="ARBA" id="ARBA00022840"/>
    </source>
</evidence>
<dbReference type="InterPro" id="IPR013750">
    <property type="entry name" value="GHMP_kinase_C_dom"/>
</dbReference>
<dbReference type="InterPro" id="IPR006204">
    <property type="entry name" value="GHMP_kinase_N_dom"/>
</dbReference>
<evidence type="ECO:0000256" key="1">
    <source>
        <dbReference type="ARBA" id="ARBA00006566"/>
    </source>
</evidence>
<dbReference type="PRINTS" id="PR00959">
    <property type="entry name" value="MEVGALKINASE"/>
</dbReference>
<dbReference type="GO" id="GO:0005524">
    <property type="term" value="F:ATP binding"/>
    <property type="evidence" value="ECO:0007669"/>
    <property type="project" value="UniProtKB-KW"/>
</dbReference>
<evidence type="ECO:0000259" key="8">
    <source>
        <dbReference type="Pfam" id="PF08544"/>
    </source>
</evidence>
<gene>
    <name evidence="9" type="ORF">HYG85_14000</name>
</gene>
<keyword evidence="3" id="KW-0547">Nucleotide-binding</keyword>
<dbReference type="InterPro" id="IPR036554">
    <property type="entry name" value="GHMP_kinase_C_sf"/>
</dbReference>
<dbReference type="Gene3D" id="3.30.70.890">
    <property type="entry name" value="GHMP kinase, C-terminal domain"/>
    <property type="match status" value="1"/>
</dbReference>
<dbReference type="Gene3D" id="3.30.230.10">
    <property type="match status" value="1"/>
</dbReference>
<dbReference type="InterPro" id="IPR006206">
    <property type="entry name" value="Mevalonate/galactokinase"/>
</dbReference>
<feature type="domain" description="GHMP kinase C-terminal" evidence="8">
    <location>
        <begin position="275"/>
        <end position="344"/>
    </location>
</feature>
<proteinExistence type="inferred from homology"/>
<evidence type="ECO:0000256" key="4">
    <source>
        <dbReference type="ARBA" id="ARBA00022777"/>
    </source>
</evidence>
<protein>
    <submittedName>
        <fullName evidence="9">GHMP kinase</fullName>
    </submittedName>
</protein>
<dbReference type="PANTHER" id="PTHR10457:SF7">
    <property type="entry name" value="GALACTOKINASE-RELATED"/>
    <property type="match status" value="1"/>
</dbReference>
<dbReference type="InterPro" id="IPR000705">
    <property type="entry name" value="Galactokinase"/>
</dbReference>
<dbReference type="SUPFAM" id="SSF54211">
    <property type="entry name" value="Ribosomal protein S5 domain 2-like"/>
    <property type="match status" value="1"/>
</dbReference>
<keyword evidence="6" id="KW-0119">Carbohydrate metabolism</keyword>
<dbReference type="Pfam" id="PF08544">
    <property type="entry name" value="GHMP_kinases_C"/>
    <property type="match status" value="1"/>
</dbReference>
<dbReference type="InterPro" id="IPR014721">
    <property type="entry name" value="Ribsml_uS5_D2-typ_fold_subgr"/>
</dbReference>
<dbReference type="InterPro" id="IPR020568">
    <property type="entry name" value="Ribosomal_Su5_D2-typ_SF"/>
</dbReference>
<evidence type="ECO:0000256" key="2">
    <source>
        <dbReference type="ARBA" id="ARBA00022679"/>
    </source>
</evidence>
<name>A0A8J8SCL3_9FIRM</name>
<dbReference type="PRINTS" id="PR00473">
    <property type="entry name" value="GALCTOKINASE"/>
</dbReference>
<dbReference type="GO" id="GO:0004335">
    <property type="term" value="F:galactokinase activity"/>
    <property type="evidence" value="ECO:0007669"/>
    <property type="project" value="InterPro"/>
</dbReference>
<dbReference type="AlphaFoldDB" id="A0A8J8SCL3"/>
<dbReference type="RefSeq" id="WP_212690203.1">
    <property type="nucleotide sequence ID" value="NZ_CP058561.1"/>
</dbReference>
<evidence type="ECO:0000256" key="6">
    <source>
        <dbReference type="ARBA" id="ARBA00023144"/>
    </source>
</evidence>
<evidence type="ECO:0000256" key="3">
    <source>
        <dbReference type="ARBA" id="ARBA00022741"/>
    </source>
</evidence>
<reference evidence="9 10" key="1">
    <citation type="submission" date="2020-07" db="EMBL/GenBank/DDBJ databases">
        <title>Vallitalea guaymasensis genome.</title>
        <authorList>
            <person name="Postec A."/>
        </authorList>
    </citation>
    <scope>NUCLEOTIDE SEQUENCE [LARGE SCALE GENOMIC DNA]</scope>
    <source>
        <strain evidence="9 10">Ra1766G1</strain>
    </source>
</reference>
<keyword evidence="6" id="KW-0299">Galactose metabolism</keyword>
<feature type="domain" description="GHMP kinase N-terminal" evidence="7">
    <location>
        <begin position="75"/>
        <end position="165"/>
    </location>
</feature>
<dbReference type="GO" id="GO:0005829">
    <property type="term" value="C:cytosol"/>
    <property type="evidence" value="ECO:0007669"/>
    <property type="project" value="TreeGrafter"/>
</dbReference>
<keyword evidence="4 9" id="KW-0418">Kinase</keyword>
<dbReference type="GO" id="GO:0006012">
    <property type="term" value="P:galactose metabolic process"/>
    <property type="evidence" value="ECO:0007669"/>
    <property type="project" value="UniProtKB-KW"/>
</dbReference>
<keyword evidence="2" id="KW-0808">Transferase</keyword>
<accession>A0A8J8SCL3</accession>
<dbReference type="EMBL" id="CP058561">
    <property type="protein sequence ID" value="QUH29963.1"/>
    <property type="molecule type" value="Genomic_DNA"/>
</dbReference>
<dbReference type="Proteomes" id="UP000677305">
    <property type="component" value="Chromosome"/>
</dbReference>
<evidence type="ECO:0000313" key="10">
    <source>
        <dbReference type="Proteomes" id="UP000677305"/>
    </source>
</evidence>
<keyword evidence="10" id="KW-1185">Reference proteome</keyword>
<evidence type="ECO:0000313" key="9">
    <source>
        <dbReference type="EMBL" id="QUH29963.1"/>
    </source>
</evidence>
<evidence type="ECO:0000259" key="7">
    <source>
        <dbReference type="Pfam" id="PF00288"/>
    </source>
</evidence>
<comment type="similarity">
    <text evidence="1">Belongs to the GHMP kinase family. GalK subfamily.</text>
</comment>
<dbReference type="KEGG" id="vgu:HYG85_14000"/>
<organism evidence="9 10">
    <name type="scientific">Vallitalea guaymasensis</name>
    <dbReference type="NCBI Taxonomy" id="1185412"/>
    <lineage>
        <taxon>Bacteria</taxon>
        <taxon>Bacillati</taxon>
        <taxon>Bacillota</taxon>
        <taxon>Clostridia</taxon>
        <taxon>Lachnospirales</taxon>
        <taxon>Vallitaleaceae</taxon>
        <taxon>Vallitalea</taxon>
    </lineage>
</organism>
<dbReference type="PANTHER" id="PTHR10457">
    <property type="entry name" value="MEVALONATE KINASE/GALACTOKINASE"/>
    <property type="match status" value="1"/>
</dbReference>
<sequence length="360" mass="40157">MKISVSTPSRICLFGEHQDYLNLEVIASAINLRFRAEGTKRDDRIIHVRLKGEGISREEVINLDEEIVYENNRDYIKSAINVLRRNGYEIESGFDIYMDSDIPIGKGMCSSTTMVVVFIKVLLELINHEDKDNPEKIALLGFEAEVTEFNEPGGLMDQYSSAYGGLLHLTFDKDKTVVEPLNTEIPGCFILFDSLEDKQTTKVLASAKYPVLEALDELKQYGIGSIRDFVDDEKNLAYLEKLSPAKLVKVKANIDNYKTLKEAEEMFGTGVDSVKLGELLKRHHGNLRDGLEISTPKIEEILETAYENGALGGKINGSGGGGCCYVYAYEKDAQKILDEVCAKGYWGVILKQDSGVRVDS</sequence>
<dbReference type="SUPFAM" id="SSF55060">
    <property type="entry name" value="GHMP Kinase, C-terminal domain"/>
    <property type="match status" value="1"/>
</dbReference>
<dbReference type="PIRSF" id="PIRSF000530">
    <property type="entry name" value="Galactokinase"/>
    <property type="match status" value="1"/>
</dbReference>